<evidence type="ECO:0000256" key="3">
    <source>
        <dbReference type="ARBA" id="ARBA00022737"/>
    </source>
</evidence>
<name>A0ABV8WF64_9FLAO</name>
<reference evidence="6" key="1">
    <citation type="journal article" date="2019" name="Int. J. Syst. Evol. Microbiol.">
        <title>The Global Catalogue of Microorganisms (GCM) 10K type strain sequencing project: providing services to taxonomists for standard genome sequencing and annotation.</title>
        <authorList>
            <consortium name="The Broad Institute Genomics Platform"/>
            <consortium name="The Broad Institute Genome Sequencing Center for Infectious Disease"/>
            <person name="Wu L."/>
            <person name="Ma J."/>
        </authorList>
    </citation>
    <scope>NUCLEOTIDE SEQUENCE [LARGE SCALE GENOMIC DNA]</scope>
    <source>
        <strain evidence="6">CGMCC 1.15345</strain>
    </source>
</reference>
<dbReference type="GO" id="GO:0016746">
    <property type="term" value="F:acyltransferase activity"/>
    <property type="evidence" value="ECO:0007669"/>
    <property type="project" value="UniProtKB-KW"/>
</dbReference>
<evidence type="ECO:0000313" key="5">
    <source>
        <dbReference type="EMBL" id="MFC4393733.1"/>
    </source>
</evidence>
<keyword evidence="6" id="KW-1185">Reference proteome</keyword>
<keyword evidence="2 5" id="KW-0808">Transferase</keyword>
<sequence length="209" mass="23888">MKSILRKIYRTFIPLPKKKISSSATIDKCEINDFVKISQHSYFYKSIIQSYTYFAGFNSVMNARIGKFCSIGDYSIIGAGNHPIDFISTSPVFYSPNAQCGVTFSDDTYFEEMKETIVGNDVWIGAYSMIMCGVTIGDGAIIATGSFVNKDVEPYTIVGGTPAKLIRQRFNSDEINQLLVLKWWDKPEQWLRENFKYFHNKSEFISKFF</sequence>
<keyword evidence="4 5" id="KW-0012">Acyltransferase</keyword>
<comment type="similarity">
    <text evidence="1">Belongs to the transferase hexapeptide repeat family.</text>
</comment>
<keyword evidence="3" id="KW-0677">Repeat</keyword>
<dbReference type="InterPro" id="IPR018357">
    <property type="entry name" value="Hexapep_transf_CS"/>
</dbReference>
<dbReference type="EC" id="2.3.1.-" evidence="5"/>
<dbReference type="CDD" id="cd03349">
    <property type="entry name" value="LbH_XAT"/>
    <property type="match status" value="1"/>
</dbReference>
<accession>A0ABV8WF64</accession>
<dbReference type="InterPro" id="IPR001451">
    <property type="entry name" value="Hexapep"/>
</dbReference>
<gene>
    <name evidence="5" type="ORF">ACFOY0_22255</name>
</gene>
<dbReference type="PANTHER" id="PTHR43300">
    <property type="entry name" value="ACETYLTRANSFERASE"/>
    <property type="match status" value="1"/>
</dbReference>
<dbReference type="Pfam" id="PF00132">
    <property type="entry name" value="Hexapep"/>
    <property type="match status" value="1"/>
</dbReference>
<evidence type="ECO:0000313" key="6">
    <source>
        <dbReference type="Proteomes" id="UP001595719"/>
    </source>
</evidence>
<dbReference type="PROSITE" id="PS00101">
    <property type="entry name" value="HEXAPEP_TRANSFERASES"/>
    <property type="match status" value="1"/>
</dbReference>
<evidence type="ECO:0000256" key="2">
    <source>
        <dbReference type="ARBA" id="ARBA00022679"/>
    </source>
</evidence>
<dbReference type="RefSeq" id="WP_179002245.1">
    <property type="nucleotide sequence ID" value="NZ_JBHSCO010000007.1"/>
</dbReference>
<dbReference type="Gene3D" id="2.160.10.10">
    <property type="entry name" value="Hexapeptide repeat proteins"/>
    <property type="match status" value="1"/>
</dbReference>
<evidence type="ECO:0000256" key="4">
    <source>
        <dbReference type="ARBA" id="ARBA00023315"/>
    </source>
</evidence>
<organism evidence="5 6">
    <name type="scientific">Flavobacterium quisquiliarum</name>
    <dbReference type="NCBI Taxonomy" id="1834436"/>
    <lineage>
        <taxon>Bacteria</taxon>
        <taxon>Pseudomonadati</taxon>
        <taxon>Bacteroidota</taxon>
        <taxon>Flavobacteriia</taxon>
        <taxon>Flavobacteriales</taxon>
        <taxon>Flavobacteriaceae</taxon>
        <taxon>Flavobacterium</taxon>
    </lineage>
</organism>
<dbReference type="Proteomes" id="UP001595719">
    <property type="component" value="Unassembled WGS sequence"/>
</dbReference>
<dbReference type="SUPFAM" id="SSF51161">
    <property type="entry name" value="Trimeric LpxA-like enzymes"/>
    <property type="match status" value="1"/>
</dbReference>
<proteinExistence type="inferred from homology"/>
<dbReference type="PANTHER" id="PTHR43300:SF11">
    <property type="entry name" value="ACETYLTRANSFERASE RV3034C-RELATED"/>
    <property type="match status" value="1"/>
</dbReference>
<dbReference type="InterPro" id="IPR011004">
    <property type="entry name" value="Trimer_LpxA-like_sf"/>
</dbReference>
<comment type="caution">
    <text evidence="5">The sequence shown here is derived from an EMBL/GenBank/DDBJ whole genome shotgun (WGS) entry which is preliminary data.</text>
</comment>
<dbReference type="InterPro" id="IPR050179">
    <property type="entry name" value="Trans_hexapeptide_repeat"/>
</dbReference>
<protein>
    <submittedName>
        <fullName evidence="5">CatB-related O-acetyltransferase</fullName>
        <ecNumber evidence="5">2.3.1.-</ecNumber>
    </submittedName>
</protein>
<dbReference type="EMBL" id="JBHSCO010000007">
    <property type="protein sequence ID" value="MFC4393733.1"/>
    <property type="molecule type" value="Genomic_DNA"/>
</dbReference>
<evidence type="ECO:0000256" key="1">
    <source>
        <dbReference type="ARBA" id="ARBA00007274"/>
    </source>
</evidence>